<feature type="domain" description="HTH lysR-type" evidence="6">
    <location>
        <begin position="1"/>
        <end position="58"/>
    </location>
</feature>
<comment type="caution">
    <text evidence="7">The sequence shown here is derived from an EMBL/GenBank/DDBJ whole genome shotgun (WGS) entry which is preliminary data.</text>
</comment>
<accession>A0ABP4TGZ1</accession>
<keyword evidence="3" id="KW-0238">DNA-binding</keyword>
<evidence type="ECO:0000256" key="1">
    <source>
        <dbReference type="ARBA" id="ARBA00009437"/>
    </source>
</evidence>
<evidence type="ECO:0000256" key="5">
    <source>
        <dbReference type="ARBA" id="ARBA00023163"/>
    </source>
</evidence>
<dbReference type="SUPFAM" id="SSF53850">
    <property type="entry name" value="Periplasmic binding protein-like II"/>
    <property type="match status" value="1"/>
</dbReference>
<dbReference type="SUPFAM" id="SSF46785">
    <property type="entry name" value="Winged helix' DNA-binding domain"/>
    <property type="match status" value="1"/>
</dbReference>
<keyword evidence="5" id="KW-0804">Transcription</keyword>
<dbReference type="Gene3D" id="3.40.190.10">
    <property type="entry name" value="Periplasmic binding protein-like II"/>
    <property type="match status" value="2"/>
</dbReference>
<evidence type="ECO:0000313" key="8">
    <source>
        <dbReference type="Proteomes" id="UP001500618"/>
    </source>
</evidence>
<evidence type="ECO:0000313" key="7">
    <source>
        <dbReference type="EMBL" id="GAA1687947.1"/>
    </source>
</evidence>
<dbReference type="InterPro" id="IPR036390">
    <property type="entry name" value="WH_DNA-bd_sf"/>
</dbReference>
<reference evidence="8" key="1">
    <citation type="journal article" date="2019" name="Int. J. Syst. Evol. Microbiol.">
        <title>The Global Catalogue of Microorganisms (GCM) 10K type strain sequencing project: providing services to taxonomists for standard genome sequencing and annotation.</title>
        <authorList>
            <consortium name="The Broad Institute Genomics Platform"/>
            <consortium name="The Broad Institute Genome Sequencing Center for Infectious Disease"/>
            <person name="Wu L."/>
            <person name="Ma J."/>
        </authorList>
    </citation>
    <scope>NUCLEOTIDE SEQUENCE [LARGE SCALE GENOMIC DNA]</scope>
    <source>
        <strain evidence="8">JCM 14718</strain>
    </source>
</reference>
<protein>
    <submittedName>
        <fullName evidence="7">LysR family transcriptional regulator</fullName>
    </submittedName>
</protein>
<organism evidence="7 8">
    <name type="scientific">Fodinicola feengrottensis</name>
    <dbReference type="NCBI Taxonomy" id="435914"/>
    <lineage>
        <taxon>Bacteria</taxon>
        <taxon>Bacillati</taxon>
        <taxon>Actinomycetota</taxon>
        <taxon>Actinomycetes</taxon>
        <taxon>Mycobacteriales</taxon>
        <taxon>Fodinicola</taxon>
    </lineage>
</organism>
<dbReference type="Gene3D" id="1.10.10.10">
    <property type="entry name" value="Winged helix-like DNA-binding domain superfamily/Winged helix DNA-binding domain"/>
    <property type="match status" value="1"/>
</dbReference>
<evidence type="ECO:0000259" key="6">
    <source>
        <dbReference type="PROSITE" id="PS50931"/>
    </source>
</evidence>
<sequence length="291" mass="30960">MDVARLRVLVEVAHAGSIAAAAQRMSFTPSALSQQLAKLEREVGSALLDRGPTGVRLTSAGEVLVQHGERVIGELRDAEVAVAAAAGRAPQRLAIGTFATAGKTLVPRALAALRRRHPAADLSLLDLEPPAGYGLVTSRDLDVLITHRYPGVALPDAAGLHRQRLLLDRLRLTMPAGHPRAGSRNRLADLAGDQWISSARGVANRTCLQTLAGDLALHVAYETTDYEVILELVAAGLGIALVPASILASRRDNRIAVGDLVGTRAAREVHLVHRKRPTPLVADFIDLLQPK</sequence>
<dbReference type="InterPro" id="IPR000847">
    <property type="entry name" value="LysR_HTH_N"/>
</dbReference>
<gene>
    <name evidence="7" type="ORF">GCM10009765_41770</name>
</gene>
<dbReference type="PROSITE" id="PS50931">
    <property type="entry name" value="HTH_LYSR"/>
    <property type="match status" value="1"/>
</dbReference>
<keyword evidence="2" id="KW-0805">Transcription regulation</keyword>
<dbReference type="EMBL" id="BAAANY010000015">
    <property type="protein sequence ID" value="GAA1687947.1"/>
    <property type="molecule type" value="Genomic_DNA"/>
</dbReference>
<dbReference type="RefSeq" id="WP_344311951.1">
    <property type="nucleotide sequence ID" value="NZ_BAAANY010000015.1"/>
</dbReference>
<name>A0ABP4TGZ1_9ACTN</name>
<dbReference type="PANTHER" id="PTHR30346:SF29">
    <property type="entry name" value="LYSR SUBSTRATE-BINDING"/>
    <property type="match status" value="1"/>
</dbReference>
<keyword evidence="8" id="KW-1185">Reference proteome</keyword>
<proteinExistence type="inferred from homology"/>
<dbReference type="Proteomes" id="UP001500618">
    <property type="component" value="Unassembled WGS sequence"/>
</dbReference>
<dbReference type="InterPro" id="IPR036388">
    <property type="entry name" value="WH-like_DNA-bd_sf"/>
</dbReference>
<dbReference type="Pfam" id="PF03466">
    <property type="entry name" value="LysR_substrate"/>
    <property type="match status" value="1"/>
</dbReference>
<keyword evidence="4" id="KW-0010">Activator</keyword>
<dbReference type="Pfam" id="PF00126">
    <property type="entry name" value="HTH_1"/>
    <property type="match status" value="1"/>
</dbReference>
<dbReference type="PANTHER" id="PTHR30346">
    <property type="entry name" value="TRANSCRIPTIONAL DUAL REGULATOR HCAR-RELATED"/>
    <property type="match status" value="1"/>
</dbReference>
<comment type="similarity">
    <text evidence="1">Belongs to the LysR transcriptional regulatory family.</text>
</comment>
<evidence type="ECO:0000256" key="4">
    <source>
        <dbReference type="ARBA" id="ARBA00023159"/>
    </source>
</evidence>
<evidence type="ECO:0000256" key="2">
    <source>
        <dbReference type="ARBA" id="ARBA00023015"/>
    </source>
</evidence>
<evidence type="ECO:0000256" key="3">
    <source>
        <dbReference type="ARBA" id="ARBA00023125"/>
    </source>
</evidence>
<dbReference type="InterPro" id="IPR005119">
    <property type="entry name" value="LysR_subst-bd"/>
</dbReference>